<keyword evidence="3" id="KW-1185">Reference proteome</keyword>
<feature type="signal peptide" evidence="1">
    <location>
        <begin position="1"/>
        <end position="25"/>
    </location>
</feature>
<organism evidence="2 3">
    <name type="scientific">Crenothrix polyspora</name>
    <dbReference type="NCBI Taxonomy" id="360316"/>
    <lineage>
        <taxon>Bacteria</taxon>
        <taxon>Pseudomonadati</taxon>
        <taxon>Pseudomonadota</taxon>
        <taxon>Gammaproteobacteria</taxon>
        <taxon>Methylococcales</taxon>
        <taxon>Crenotrichaceae</taxon>
        <taxon>Crenothrix</taxon>
    </lineage>
</organism>
<feature type="chain" id="PRO_5010199912" evidence="1">
    <location>
        <begin position="26"/>
        <end position="215"/>
    </location>
</feature>
<evidence type="ECO:0000313" key="2">
    <source>
        <dbReference type="EMBL" id="SJM93015.1"/>
    </source>
</evidence>
<sequence>MKYINKLALVLSLAFSCSYATPVLASVAIPQEIIDFATKKGLVLGKVAAPIASKYLLENKQVDVAGKLVVSGKVVFQGHTVPFSAPGTNNAIWRTHYSFGKKRPNGSIPFKFNQLQGSFDGIMIPTKADTYTLKLLNPQGSLLSGLATAGQKSGTGLWKNTQYSYTAVVSQKNVNGVIKRYFAVKEQASFNFNLLAFNGAIANYTYSYDWNGIVK</sequence>
<dbReference type="OrthoDB" id="9826306at2"/>
<keyword evidence="1" id="KW-0732">Signal</keyword>
<dbReference type="EMBL" id="FUKI01000111">
    <property type="protein sequence ID" value="SJM93015.1"/>
    <property type="molecule type" value="Genomic_DNA"/>
</dbReference>
<dbReference type="AlphaFoldDB" id="A0A1R4H9U3"/>
<name>A0A1R4H9U3_9GAMM</name>
<reference evidence="3" key="1">
    <citation type="submission" date="2017-02" db="EMBL/GenBank/DDBJ databases">
        <authorList>
            <person name="Daims H."/>
        </authorList>
    </citation>
    <scope>NUCLEOTIDE SEQUENCE [LARGE SCALE GENOMIC DNA]</scope>
</reference>
<dbReference type="Proteomes" id="UP000195667">
    <property type="component" value="Unassembled WGS sequence"/>
</dbReference>
<evidence type="ECO:0000313" key="3">
    <source>
        <dbReference type="Proteomes" id="UP000195667"/>
    </source>
</evidence>
<evidence type="ECO:0000256" key="1">
    <source>
        <dbReference type="SAM" id="SignalP"/>
    </source>
</evidence>
<protein>
    <submittedName>
        <fullName evidence="2">Uncharacterized protein</fullName>
    </submittedName>
</protein>
<accession>A0A1R4H9U3</accession>
<dbReference type="PROSITE" id="PS51257">
    <property type="entry name" value="PROKAR_LIPOPROTEIN"/>
    <property type="match status" value="1"/>
</dbReference>
<dbReference type="RefSeq" id="WP_087143648.1">
    <property type="nucleotide sequence ID" value="NZ_FUKI01000111.1"/>
</dbReference>
<gene>
    <name evidence="2" type="ORF">CRENPOLYSF1_360025</name>
</gene>
<proteinExistence type="predicted"/>